<feature type="chain" id="PRO_5030918255" evidence="1">
    <location>
        <begin position="22"/>
        <end position="464"/>
    </location>
</feature>
<proteinExistence type="predicted"/>
<keyword evidence="1" id="KW-0732">Signal</keyword>
<sequence>MNSKIVFGLAVVLCSLQGIYGDNVTINSNYTTSTLALTAIEAYIEAAQAAAGEAMANFTVNMSNANANASALLSSGLATALKYAEAAVAQGKSAAATIEAAMANLTQEINNTVTNSSTYKALVEQEAILDGIAANITKGWASAIQLANSTTVSASKQGVAAVANLLTVGSNLSQIIMNGTEAAIAEGETKLKSAINSSTALFGDSANDTVSRFVSALSTAVNSGNQTASSIASVFQSGVSALQARFLNGASTLYASLASQLAAARNVTSTEFAMLGTAFTKIQSAGLEIGSAIVSTMQNDTAAVISEGESIASQNVRKVTVQRSTTYLIAVLPITDAGKVPHEPEDMSGHASSCHILKDVYRHVFRPRVDSQTTNTSAGVSGESVLGNNNVDYSERGDFTMKLKEGRQVAGQIASIAAVSLKDMMFRGSKAAKEWAIRAREKAEFAAETAFDHLVEFSGYTGDH</sequence>
<evidence type="ECO:0000256" key="1">
    <source>
        <dbReference type="SAM" id="SignalP"/>
    </source>
</evidence>
<feature type="signal peptide" evidence="1">
    <location>
        <begin position="1"/>
        <end position="21"/>
    </location>
</feature>
<organism evidence="2">
    <name type="scientific">Timema bartmani</name>
    <dbReference type="NCBI Taxonomy" id="61472"/>
    <lineage>
        <taxon>Eukaryota</taxon>
        <taxon>Metazoa</taxon>
        <taxon>Ecdysozoa</taxon>
        <taxon>Arthropoda</taxon>
        <taxon>Hexapoda</taxon>
        <taxon>Insecta</taxon>
        <taxon>Pterygota</taxon>
        <taxon>Neoptera</taxon>
        <taxon>Polyneoptera</taxon>
        <taxon>Phasmatodea</taxon>
        <taxon>Timematodea</taxon>
        <taxon>Timematoidea</taxon>
        <taxon>Timematidae</taxon>
        <taxon>Timema</taxon>
    </lineage>
</organism>
<name>A0A7R9F0D4_9NEOP</name>
<reference evidence="2" key="1">
    <citation type="submission" date="2020-11" db="EMBL/GenBank/DDBJ databases">
        <authorList>
            <person name="Tran Van P."/>
        </authorList>
    </citation>
    <scope>NUCLEOTIDE SEQUENCE</scope>
</reference>
<gene>
    <name evidence="2" type="ORF">TBIB3V08_LOCUS6173</name>
</gene>
<protein>
    <submittedName>
        <fullName evidence="2">Uncharacterized protein</fullName>
    </submittedName>
</protein>
<accession>A0A7R9F0D4</accession>
<dbReference type="EMBL" id="OD566326">
    <property type="protein sequence ID" value="CAD7443774.1"/>
    <property type="molecule type" value="Genomic_DNA"/>
</dbReference>
<dbReference type="AlphaFoldDB" id="A0A7R9F0D4"/>
<evidence type="ECO:0000313" key="2">
    <source>
        <dbReference type="EMBL" id="CAD7443774.1"/>
    </source>
</evidence>